<dbReference type="Gramene" id="TraesROB_scaffold_014389_01G000200.1">
    <property type="protein sequence ID" value="TraesROB_scaffold_014389_01G000200.1"/>
    <property type="gene ID" value="TraesROB_scaffold_014389_01G000200"/>
</dbReference>
<evidence type="ECO:0000256" key="1">
    <source>
        <dbReference type="SAM" id="MobiDB-lite"/>
    </source>
</evidence>
<name>A0A3B6CC40_WHEAT</name>
<evidence type="ECO:0000313" key="3">
    <source>
        <dbReference type="EnsemblPlants" id="TraesCS2B02G455500.1.cds1"/>
    </source>
</evidence>
<dbReference type="Gramene" id="TraesMAC2B03G01014580.1">
    <property type="protein sequence ID" value="TraesMAC2B03G01014580.1.CDS1"/>
    <property type="gene ID" value="TraesMAC2B03G01014580"/>
</dbReference>
<proteinExistence type="predicted"/>
<accession>A0A3B6CC40</accession>
<dbReference type="Gramene" id="TraesARI2B03G01032130.1">
    <property type="protein sequence ID" value="TraesARI2B03G01032130.1.CDS1"/>
    <property type="gene ID" value="TraesARI2B03G01032130"/>
</dbReference>
<evidence type="ECO:0000259" key="2">
    <source>
        <dbReference type="Pfam" id="PF05678"/>
    </source>
</evidence>
<dbReference type="EnsemblPlants" id="TraesCS2B02G455500.1">
    <property type="protein sequence ID" value="TraesCS2B02G455500.1.cds1"/>
    <property type="gene ID" value="TraesCS2B02G455500"/>
</dbReference>
<keyword evidence="4" id="KW-1185">Reference proteome</keyword>
<sequence>MANNGVKVTYIETQFVTSDAAGFKSLVQRLTGKSAETGAEAGAAPPLHRPRPSRPAAERRNAVAGARSHFMPATAGAVGTAGNDVRAANANANANAGAAQPCPDELYGFCDYSELFSAGERRHGGGYSDFLY</sequence>
<feature type="domain" description="VQ" evidence="2">
    <location>
        <begin position="12"/>
        <end position="35"/>
    </location>
</feature>
<dbReference type="Gramene" id="TraesCS2B03G1155500.1">
    <property type="protein sequence ID" value="TraesCS2B03G1155500.1.CDS1"/>
    <property type="gene ID" value="TraesCS2B03G1155500"/>
</dbReference>
<dbReference type="Gramene" id="TraesJAG2B03G01016550.1">
    <property type="protein sequence ID" value="TraesJAG2B03G01016550.1.CDS1"/>
    <property type="gene ID" value="TraesJAG2B03G01016550"/>
</dbReference>
<dbReference type="Gramene" id="TraesJUL2B03G01023650.1">
    <property type="protein sequence ID" value="TraesJUL2B03G01023650.1.CDS1"/>
    <property type="gene ID" value="TraesJUL2B03G01023650"/>
</dbReference>
<feature type="compositionally biased region" description="Low complexity" evidence="1">
    <location>
        <begin position="35"/>
        <end position="46"/>
    </location>
</feature>
<dbReference type="Pfam" id="PF05678">
    <property type="entry name" value="VQ"/>
    <property type="match status" value="1"/>
</dbReference>
<dbReference type="Gramene" id="TraesCS2B02G455500.1">
    <property type="protein sequence ID" value="TraesCS2B02G455500.1.cds1"/>
    <property type="gene ID" value="TraesCS2B02G455500"/>
</dbReference>
<protein>
    <recommendedName>
        <fullName evidence="2">VQ domain-containing protein</fullName>
    </recommendedName>
</protein>
<dbReference type="InterPro" id="IPR008889">
    <property type="entry name" value="VQ"/>
</dbReference>
<reference evidence="3" key="1">
    <citation type="submission" date="2018-08" db="EMBL/GenBank/DDBJ databases">
        <authorList>
            <person name="Rossello M."/>
        </authorList>
    </citation>
    <scope>NUCLEOTIDE SEQUENCE [LARGE SCALE GENOMIC DNA]</scope>
    <source>
        <strain evidence="3">cv. Chinese Spring</strain>
    </source>
</reference>
<dbReference type="PANTHER" id="PTHR34777:SF18">
    <property type="entry name" value="OS02G0251800 PROTEIN"/>
    <property type="match status" value="1"/>
</dbReference>
<dbReference type="InterPro" id="IPR039608">
    <property type="entry name" value="VQ_1/10"/>
</dbReference>
<dbReference type="Gramene" id="TraesSYM2B03G01031460.1">
    <property type="protein sequence ID" value="TraesSYM2B03G01031460.1.CDS1"/>
    <property type="gene ID" value="TraesSYM2B03G01031460"/>
</dbReference>
<feature type="region of interest" description="Disordered" evidence="1">
    <location>
        <begin position="34"/>
        <end position="59"/>
    </location>
</feature>
<reference evidence="3" key="2">
    <citation type="submission" date="2018-10" db="UniProtKB">
        <authorList>
            <consortium name="EnsemblPlants"/>
        </authorList>
    </citation>
    <scope>IDENTIFICATION</scope>
</reference>
<dbReference type="Gramene" id="TraesCLE_scaffold_018060_01G000100.1">
    <property type="protein sequence ID" value="TraesCLE_scaffold_018060_01G000100.1"/>
    <property type="gene ID" value="TraesCLE_scaffold_018060_01G000100"/>
</dbReference>
<organism evidence="3">
    <name type="scientific">Triticum aestivum</name>
    <name type="common">Wheat</name>
    <dbReference type="NCBI Taxonomy" id="4565"/>
    <lineage>
        <taxon>Eukaryota</taxon>
        <taxon>Viridiplantae</taxon>
        <taxon>Streptophyta</taxon>
        <taxon>Embryophyta</taxon>
        <taxon>Tracheophyta</taxon>
        <taxon>Spermatophyta</taxon>
        <taxon>Magnoliopsida</taxon>
        <taxon>Liliopsida</taxon>
        <taxon>Poales</taxon>
        <taxon>Poaceae</taxon>
        <taxon>BOP clade</taxon>
        <taxon>Pooideae</taxon>
        <taxon>Triticodae</taxon>
        <taxon>Triticeae</taxon>
        <taxon>Triticinae</taxon>
        <taxon>Triticum</taxon>
    </lineage>
</organism>
<dbReference type="STRING" id="4565.A0A3B6CC40"/>
<dbReference type="PaxDb" id="4565-Traes_2BL_26A39B23D.1"/>
<dbReference type="Proteomes" id="UP000019116">
    <property type="component" value="Chromosome 2B"/>
</dbReference>
<dbReference type="OrthoDB" id="691083at2759"/>
<dbReference type="Gramene" id="TraesWEE_scaffold_015776_01G000200.1">
    <property type="protein sequence ID" value="TraesWEE_scaffold_015776_01G000200.1"/>
    <property type="gene ID" value="TraesWEE_scaffold_015776_01G000200"/>
</dbReference>
<dbReference type="Gramene" id="TraesRN2B0101197700.1">
    <property type="protein sequence ID" value="TraesRN2B0101197700.1"/>
    <property type="gene ID" value="TraesRN2B0101197700"/>
</dbReference>
<dbReference type="OMA" id="CAPPCQE"/>
<dbReference type="PANTHER" id="PTHR34777">
    <property type="entry name" value="VQ MOTIF-CONTAINING PROTEIN 10"/>
    <property type="match status" value="1"/>
</dbReference>
<dbReference type="Gramene" id="TraesLDM2B03G01017760.1">
    <property type="protein sequence ID" value="TraesLDM2B03G01017760.1.CDS1"/>
    <property type="gene ID" value="TraesLDM2B03G01017760"/>
</dbReference>
<dbReference type="AlphaFoldDB" id="A0A3B6CC40"/>
<dbReference type="Gramene" id="TraesPARA_EIv1.0_0509210.1">
    <property type="protein sequence ID" value="TraesPARA_EIv1.0_0509210.1.CDS1"/>
    <property type="gene ID" value="TraesPARA_EIv1.0_0509210"/>
</dbReference>
<dbReference type="Gramene" id="TraesNOR2B03G01031090.1">
    <property type="protein sequence ID" value="TraesNOR2B03G01031090.1.CDS1"/>
    <property type="gene ID" value="TraesNOR2B03G01031090"/>
</dbReference>
<dbReference type="Gramene" id="TraesSTA2B03G01012070.1">
    <property type="protein sequence ID" value="TraesSTA2B03G01012070.1.CDS1"/>
    <property type="gene ID" value="TraesSTA2B03G01012070"/>
</dbReference>
<evidence type="ECO:0000313" key="4">
    <source>
        <dbReference type="Proteomes" id="UP000019116"/>
    </source>
</evidence>